<sequence>MAVCMRMNYKEYYLVILKWLVTKVQMLYTSTESPLQAQADLKQDVDLVESCLDHLKYDRLLNTKFYLQQILPDVDNDFSTHEKHIARIIKQIGGIEENVRAPWSLHLFGSEAHRISLTLFYMAAFESNESYHKTTGF</sequence>
<name>A0A9I9EIC5_CUCME</name>
<protein>
    <submittedName>
        <fullName evidence="1">Uncharacterized protein</fullName>
    </submittedName>
</protein>
<proteinExistence type="predicted"/>
<dbReference type="EnsemblPlants" id="MELO3C034162.2.1">
    <property type="protein sequence ID" value="MELO3C034162.2.1"/>
    <property type="gene ID" value="MELO3C034162.2"/>
</dbReference>
<dbReference type="AlphaFoldDB" id="A0A9I9EIC5"/>
<reference evidence="1" key="1">
    <citation type="submission" date="2023-03" db="UniProtKB">
        <authorList>
            <consortium name="EnsemblPlants"/>
        </authorList>
    </citation>
    <scope>IDENTIFICATION</scope>
</reference>
<evidence type="ECO:0000313" key="1">
    <source>
        <dbReference type="EnsemblPlants" id="MELO3C034162.2.1"/>
    </source>
</evidence>
<organism evidence="1">
    <name type="scientific">Cucumis melo</name>
    <name type="common">Muskmelon</name>
    <dbReference type="NCBI Taxonomy" id="3656"/>
    <lineage>
        <taxon>Eukaryota</taxon>
        <taxon>Viridiplantae</taxon>
        <taxon>Streptophyta</taxon>
        <taxon>Embryophyta</taxon>
        <taxon>Tracheophyta</taxon>
        <taxon>Spermatophyta</taxon>
        <taxon>Magnoliopsida</taxon>
        <taxon>eudicotyledons</taxon>
        <taxon>Gunneridae</taxon>
        <taxon>Pentapetalae</taxon>
        <taxon>rosids</taxon>
        <taxon>fabids</taxon>
        <taxon>Cucurbitales</taxon>
        <taxon>Cucurbitaceae</taxon>
        <taxon>Benincaseae</taxon>
        <taxon>Cucumis</taxon>
    </lineage>
</organism>
<dbReference type="Gramene" id="MELO3C034162.2.1">
    <property type="protein sequence ID" value="MELO3C034162.2.1"/>
    <property type="gene ID" value="MELO3C034162.2"/>
</dbReference>
<accession>A0A9I9EIC5</accession>